<dbReference type="STRING" id="1192866.LEP1GSC133_0475"/>
<evidence type="ECO:0000313" key="2">
    <source>
        <dbReference type="Proteomes" id="UP000012159"/>
    </source>
</evidence>
<name>M6W959_LEPBO</name>
<protein>
    <submittedName>
        <fullName evidence="1">Uncharacterized protein</fullName>
    </submittedName>
</protein>
<accession>M6W959</accession>
<comment type="caution">
    <text evidence="1">The sequence shown here is derived from an EMBL/GenBank/DDBJ whole genome shotgun (WGS) entry which is preliminary data.</text>
</comment>
<evidence type="ECO:0000313" key="1">
    <source>
        <dbReference type="EMBL" id="EMO61764.1"/>
    </source>
</evidence>
<organism evidence="1 2">
    <name type="scientific">Leptospira borgpetersenii serovar Pomona str. 200901868</name>
    <dbReference type="NCBI Taxonomy" id="1192866"/>
    <lineage>
        <taxon>Bacteria</taxon>
        <taxon>Pseudomonadati</taxon>
        <taxon>Spirochaetota</taxon>
        <taxon>Spirochaetia</taxon>
        <taxon>Leptospirales</taxon>
        <taxon>Leptospiraceae</taxon>
        <taxon>Leptospira</taxon>
    </lineage>
</organism>
<proteinExistence type="predicted"/>
<dbReference type="AlphaFoldDB" id="M6W959"/>
<gene>
    <name evidence="1" type="ORF">LEP1GSC133_0475</name>
</gene>
<sequence>MSIRNSAFKRGLASKFILFYYESVSKQSNAEFLRRFSVKEQFKTAKNNVKQHDLWNSHVFLFGFRNKL</sequence>
<dbReference type="Proteomes" id="UP000012159">
    <property type="component" value="Unassembled WGS sequence"/>
</dbReference>
<dbReference type="EMBL" id="AKWF02000093">
    <property type="protein sequence ID" value="EMO61764.1"/>
    <property type="molecule type" value="Genomic_DNA"/>
</dbReference>
<reference evidence="1 2" key="1">
    <citation type="submission" date="2013-01" db="EMBL/GenBank/DDBJ databases">
        <authorList>
            <person name="Harkins D.M."/>
            <person name="Durkin A.S."/>
            <person name="Brinkac L.M."/>
            <person name="Haft D.H."/>
            <person name="Selengut J.D."/>
            <person name="Sanka R."/>
            <person name="DePew J."/>
            <person name="Purushe J."/>
            <person name="Picardeau M."/>
            <person name="Werts C."/>
            <person name="Goarant C."/>
            <person name="Vinetz J.M."/>
            <person name="Sutton G.G."/>
            <person name="Nierman W.C."/>
            <person name="Fouts D.E."/>
        </authorList>
    </citation>
    <scope>NUCLEOTIDE SEQUENCE [LARGE SCALE GENOMIC DNA]</scope>
    <source>
        <strain evidence="1 2">200901868</strain>
    </source>
</reference>